<dbReference type="InterPro" id="IPR049046">
    <property type="entry name" value="Beta-AFase-like_GH127_middle"/>
</dbReference>
<dbReference type="EMBL" id="MU157944">
    <property type="protein sequence ID" value="KAF9522473.1"/>
    <property type="molecule type" value="Genomic_DNA"/>
</dbReference>
<comment type="caution">
    <text evidence="2">The sequence shown here is derived from an EMBL/GenBank/DDBJ whole genome shotgun (WGS) entry which is preliminary data.</text>
</comment>
<protein>
    <recommendedName>
        <fullName evidence="1">Non-reducing end beta-L-arabinofuranosidase-like GH127 middle domain-containing protein</fullName>
    </recommendedName>
</protein>
<name>A0A9P6E4L7_9AGAR</name>
<evidence type="ECO:0000313" key="3">
    <source>
        <dbReference type="Proteomes" id="UP000807306"/>
    </source>
</evidence>
<feature type="non-terminal residue" evidence="2">
    <location>
        <position position="1"/>
    </location>
</feature>
<dbReference type="Proteomes" id="UP000807306">
    <property type="component" value="Unassembled WGS sequence"/>
</dbReference>
<sequence>PKYISNAFVTTSDGASLVLACLGPFKTKIQLQDGNSSVQVAVDTQYPFSDTLNATVTASKAFTYYVRIPGWVSGRFRRLMGYNLLRWAVD</sequence>
<accession>A0A9P6E4L7</accession>
<gene>
    <name evidence="2" type="ORF">CPB83DRAFT_917964</name>
</gene>
<reference evidence="2" key="1">
    <citation type="submission" date="2020-11" db="EMBL/GenBank/DDBJ databases">
        <authorList>
            <consortium name="DOE Joint Genome Institute"/>
            <person name="Ahrendt S."/>
            <person name="Riley R."/>
            <person name="Andreopoulos W."/>
            <person name="Labutti K."/>
            <person name="Pangilinan J."/>
            <person name="Ruiz-Duenas F.J."/>
            <person name="Barrasa J.M."/>
            <person name="Sanchez-Garcia M."/>
            <person name="Camarero S."/>
            <person name="Miyauchi S."/>
            <person name="Serrano A."/>
            <person name="Linde D."/>
            <person name="Babiker R."/>
            <person name="Drula E."/>
            <person name="Ayuso-Fernandez I."/>
            <person name="Pacheco R."/>
            <person name="Padilla G."/>
            <person name="Ferreira P."/>
            <person name="Barriuso J."/>
            <person name="Kellner H."/>
            <person name="Castanera R."/>
            <person name="Alfaro M."/>
            <person name="Ramirez L."/>
            <person name="Pisabarro A.G."/>
            <person name="Kuo A."/>
            <person name="Tritt A."/>
            <person name="Lipzen A."/>
            <person name="He G."/>
            <person name="Yan M."/>
            <person name="Ng V."/>
            <person name="Cullen D."/>
            <person name="Martin F."/>
            <person name="Rosso M.-N."/>
            <person name="Henrissat B."/>
            <person name="Hibbett D."/>
            <person name="Martinez A.T."/>
            <person name="Grigoriev I.V."/>
        </authorList>
    </citation>
    <scope>NUCLEOTIDE SEQUENCE</scope>
    <source>
        <strain evidence="2">CBS 506.95</strain>
    </source>
</reference>
<proteinExistence type="predicted"/>
<evidence type="ECO:0000259" key="1">
    <source>
        <dbReference type="Pfam" id="PF20736"/>
    </source>
</evidence>
<keyword evidence="3" id="KW-1185">Reference proteome</keyword>
<dbReference type="Pfam" id="PF20736">
    <property type="entry name" value="Glyco_hydro127M"/>
    <property type="match status" value="1"/>
</dbReference>
<organism evidence="2 3">
    <name type="scientific">Crepidotus variabilis</name>
    <dbReference type="NCBI Taxonomy" id="179855"/>
    <lineage>
        <taxon>Eukaryota</taxon>
        <taxon>Fungi</taxon>
        <taxon>Dikarya</taxon>
        <taxon>Basidiomycota</taxon>
        <taxon>Agaricomycotina</taxon>
        <taxon>Agaricomycetes</taxon>
        <taxon>Agaricomycetidae</taxon>
        <taxon>Agaricales</taxon>
        <taxon>Agaricineae</taxon>
        <taxon>Crepidotaceae</taxon>
        <taxon>Crepidotus</taxon>
    </lineage>
</organism>
<dbReference type="OrthoDB" id="5358475at2759"/>
<dbReference type="AlphaFoldDB" id="A0A9P6E4L7"/>
<evidence type="ECO:0000313" key="2">
    <source>
        <dbReference type="EMBL" id="KAF9522473.1"/>
    </source>
</evidence>
<feature type="domain" description="Non-reducing end beta-L-arabinofuranosidase-like GH127 middle" evidence="1">
    <location>
        <begin position="28"/>
        <end position="74"/>
    </location>
</feature>